<organism evidence="3 4">
    <name type="scientific">Streptomyces luteireticuli</name>
    <dbReference type="NCBI Taxonomy" id="173858"/>
    <lineage>
        <taxon>Bacteria</taxon>
        <taxon>Bacillati</taxon>
        <taxon>Actinomycetota</taxon>
        <taxon>Actinomycetes</taxon>
        <taxon>Kitasatosporales</taxon>
        <taxon>Streptomycetaceae</taxon>
        <taxon>Streptomyces</taxon>
    </lineage>
</organism>
<reference evidence="3 4" key="1">
    <citation type="journal article" date="2019" name="Int. J. Syst. Evol. Microbiol.">
        <title>The Global Catalogue of Microorganisms (GCM) 10K type strain sequencing project: providing services to taxonomists for standard genome sequencing and annotation.</title>
        <authorList>
            <consortium name="The Broad Institute Genomics Platform"/>
            <consortium name="The Broad Institute Genome Sequencing Center for Infectious Disease"/>
            <person name="Wu L."/>
            <person name="Ma J."/>
        </authorList>
    </citation>
    <scope>NUCLEOTIDE SEQUENCE [LARGE SCALE GENOMIC DNA]</scope>
    <source>
        <strain evidence="3 4">JCM 4788</strain>
    </source>
</reference>
<dbReference type="Pfam" id="PF18604">
    <property type="entry name" value="PreAtp-grasp"/>
    <property type="match status" value="1"/>
</dbReference>
<accession>A0ABN0YXH1</accession>
<dbReference type="Gene3D" id="3.30.470.20">
    <property type="entry name" value="ATP-grasp fold, B domain"/>
    <property type="match status" value="1"/>
</dbReference>
<dbReference type="InterPro" id="IPR041356">
    <property type="entry name" value="PGM1_C"/>
</dbReference>
<dbReference type="InterPro" id="IPR040754">
    <property type="entry name" value="PreAtp-grasp"/>
</dbReference>
<dbReference type="PROSITE" id="PS50975">
    <property type="entry name" value="ATP_GRASP"/>
    <property type="match status" value="1"/>
</dbReference>
<keyword evidence="4" id="KW-1185">Reference proteome</keyword>
<dbReference type="GO" id="GO:0016874">
    <property type="term" value="F:ligase activity"/>
    <property type="evidence" value="ECO:0007669"/>
    <property type="project" value="UniProtKB-KW"/>
</dbReference>
<name>A0ABN0YXH1_9ACTN</name>
<evidence type="ECO:0000256" key="1">
    <source>
        <dbReference type="PROSITE-ProRule" id="PRU00409"/>
    </source>
</evidence>
<dbReference type="Pfam" id="PF18105">
    <property type="entry name" value="PGM1_C"/>
    <property type="match status" value="1"/>
</dbReference>
<keyword evidence="1" id="KW-0067">ATP-binding</keyword>
<dbReference type="RefSeq" id="WP_344027063.1">
    <property type="nucleotide sequence ID" value="NZ_BAAABX010000048.1"/>
</dbReference>
<evidence type="ECO:0000259" key="2">
    <source>
        <dbReference type="PROSITE" id="PS50975"/>
    </source>
</evidence>
<dbReference type="Proteomes" id="UP001500879">
    <property type="component" value="Unassembled WGS sequence"/>
</dbReference>
<keyword evidence="1" id="KW-0547">Nucleotide-binding</keyword>
<evidence type="ECO:0000313" key="3">
    <source>
        <dbReference type="EMBL" id="GAA0418073.1"/>
    </source>
</evidence>
<protein>
    <submittedName>
        <fullName evidence="3">Peptide ligase PGM1-related protein</fullName>
    </submittedName>
</protein>
<feature type="domain" description="ATP-grasp" evidence="2">
    <location>
        <begin position="131"/>
        <end position="354"/>
    </location>
</feature>
<dbReference type="SUPFAM" id="SSF56059">
    <property type="entry name" value="Glutathione synthetase ATP-binding domain-like"/>
    <property type="match status" value="1"/>
</dbReference>
<dbReference type="InterPro" id="IPR011761">
    <property type="entry name" value="ATP-grasp"/>
</dbReference>
<proteinExistence type="predicted"/>
<comment type="caution">
    <text evidence="3">The sequence shown here is derived from an EMBL/GenBank/DDBJ whole genome shotgun (WGS) entry which is preliminary data.</text>
</comment>
<evidence type="ECO:0000313" key="4">
    <source>
        <dbReference type="Proteomes" id="UP001500879"/>
    </source>
</evidence>
<gene>
    <name evidence="3" type="ORF">GCM10010357_44250</name>
</gene>
<keyword evidence="3" id="KW-0436">Ligase</keyword>
<dbReference type="EMBL" id="BAAABX010000048">
    <property type="protein sequence ID" value="GAA0418073.1"/>
    <property type="molecule type" value="Genomic_DNA"/>
</dbReference>
<sequence>MRILLLNVGTTAPRAVHRQLWLVEEHDIVVSPITLDESFLRYVLGELGVDRDTVQVVAHHGELTDEALVAPDLVRRLRSALDGRGTAELLPAAHTEGVAALARLLDLPPVPGLRFADQRGPVLLNRKSHFRQLAVGAGLPVPDGSVVTDARSLAAAVERHLPRTGTVILKRDDDLGGQGNTALTLGSTDPLPGVHRTLAVTDPRATADALWAELADEHNRVAVVESYHPADHSFYAEYLIADDGGITFLNSGGIRRRPDADPAAGELVWVGLELPADLPPGTASHALTAAARMVALAAAIGYRGHINIDAIRTTDGAVLFNEVNARWGGSLALHTIGARLLGPDYADHHVISGLRDIPPLPLPDALHILRTEGLAFSADTQEGVVVVGTDPQLGAPLECVAIAASRARAREIEAGLRRATAPAVPVGGVRR</sequence>